<feature type="compositionally biased region" description="Low complexity" evidence="1">
    <location>
        <begin position="545"/>
        <end position="563"/>
    </location>
</feature>
<evidence type="ECO:0000313" key="3">
    <source>
        <dbReference type="EMBL" id="ORZ04008.1"/>
    </source>
</evidence>
<accession>A0A1X2HY32</accession>
<comment type="caution">
    <text evidence="3">The sequence shown here is derived from an EMBL/GenBank/DDBJ whole genome shotgun (WGS) entry which is preliminary data.</text>
</comment>
<dbReference type="EMBL" id="MCGN01000001">
    <property type="protein sequence ID" value="ORZ04008.1"/>
    <property type="molecule type" value="Genomic_DNA"/>
</dbReference>
<dbReference type="InterPro" id="IPR014867">
    <property type="entry name" value="Spore_coat_CotH_CotH2/3/7"/>
</dbReference>
<feature type="chain" id="PRO_5012349186" evidence="2">
    <location>
        <begin position="18"/>
        <end position="597"/>
    </location>
</feature>
<name>A0A1X2HY32_SYNRA</name>
<protein>
    <submittedName>
        <fullName evidence="3">Coth protein-domain-containing protein</fullName>
    </submittedName>
</protein>
<evidence type="ECO:0000256" key="1">
    <source>
        <dbReference type="SAM" id="MobiDB-lite"/>
    </source>
</evidence>
<dbReference type="InParanoid" id="A0A1X2HY32"/>
<feature type="signal peptide" evidence="2">
    <location>
        <begin position="1"/>
        <end position="17"/>
    </location>
</feature>
<evidence type="ECO:0000256" key="2">
    <source>
        <dbReference type="SAM" id="SignalP"/>
    </source>
</evidence>
<dbReference type="Pfam" id="PF08757">
    <property type="entry name" value="CotH"/>
    <property type="match status" value="1"/>
</dbReference>
<dbReference type="OrthoDB" id="2387105at2759"/>
<dbReference type="AlphaFoldDB" id="A0A1X2HY32"/>
<feature type="region of interest" description="Disordered" evidence="1">
    <location>
        <begin position="545"/>
        <end position="566"/>
    </location>
</feature>
<keyword evidence="4" id="KW-1185">Reference proteome</keyword>
<organism evidence="3 4">
    <name type="scientific">Syncephalastrum racemosum</name>
    <name type="common">Filamentous fungus</name>
    <dbReference type="NCBI Taxonomy" id="13706"/>
    <lineage>
        <taxon>Eukaryota</taxon>
        <taxon>Fungi</taxon>
        <taxon>Fungi incertae sedis</taxon>
        <taxon>Mucoromycota</taxon>
        <taxon>Mucoromycotina</taxon>
        <taxon>Mucoromycetes</taxon>
        <taxon>Mucorales</taxon>
        <taxon>Syncephalastraceae</taxon>
        <taxon>Syncephalastrum</taxon>
    </lineage>
</organism>
<dbReference type="PANTHER" id="PTHR40050">
    <property type="entry name" value="INNER SPORE COAT PROTEIN H"/>
    <property type="match status" value="1"/>
</dbReference>
<proteinExistence type="predicted"/>
<dbReference type="OMA" id="WMEQTND"/>
<keyword evidence="2" id="KW-0732">Signal</keyword>
<dbReference type="PANTHER" id="PTHR40050:SF1">
    <property type="entry name" value="INNER SPORE COAT PROTEIN H"/>
    <property type="match status" value="1"/>
</dbReference>
<dbReference type="Proteomes" id="UP000242180">
    <property type="component" value="Unassembled WGS sequence"/>
</dbReference>
<reference evidence="3 4" key="1">
    <citation type="submission" date="2016-07" db="EMBL/GenBank/DDBJ databases">
        <title>Pervasive Adenine N6-methylation of Active Genes in Fungi.</title>
        <authorList>
            <consortium name="DOE Joint Genome Institute"/>
            <person name="Mondo S.J."/>
            <person name="Dannebaum R.O."/>
            <person name="Kuo R.C."/>
            <person name="Labutti K."/>
            <person name="Haridas S."/>
            <person name="Kuo A."/>
            <person name="Salamov A."/>
            <person name="Ahrendt S.R."/>
            <person name="Lipzen A."/>
            <person name="Sullivan W."/>
            <person name="Andreopoulos W.B."/>
            <person name="Clum A."/>
            <person name="Lindquist E."/>
            <person name="Daum C."/>
            <person name="Ramamoorthy G.K."/>
            <person name="Gryganskyi A."/>
            <person name="Culley D."/>
            <person name="Magnuson J.K."/>
            <person name="James T.Y."/>
            <person name="O'Malley M.A."/>
            <person name="Stajich J.E."/>
            <person name="Spatafora J.W."/>
            <person name="Visel A."/>
            <person name="Grigoriev I.V."/>
        </authorList>
    </citation>
    <scope>NUCLEOTIDE SEQUENCE [LARGE SCALE GENOMIC DNA]</scope>
    <source>
        <strain evidence="3 4">NRRL 2496</strain>
    </source>
</reference>
<evidence type="ECO:0000313" key="4">
    <source>
        <dbReference type="Proteomes" id="UP000242180"/>
    </source>
</evidence>
<gene>
    <name evidence="3" type="ORF">BCR43DRAFT_510997</name>
</gene>
<dbReference type="STRING" id="13706.A0A1X2HY32"/>
<sequence>MKKAFILLAACQQLAMAATVGFRVIAPNGTDVQVSINGQQTKLSAQDADVPYFTGQADLPDNAKYKYVVNGQAESFDRTLDGGRTNTRNDFYNRQVTYANIPQFPSPIPDNAWTRGGAEASMWDINYIPSVFITGDPTEVDNLVKNVPDTKLSVKFTFIGAEDVQVFNNCSFGIHGAGKKHNNAKQSWQWSLPDGQYIGNRNYIKIRHMEEDPTQLREKLYADILQAMGTYSNRANMIRFFINGEGFGTFNMLDDVVQYSYIRAMFYGGKPPQQMGPLFDGASGASFQYFSNPDGYSSWIPNPSSPEDYTALNSISQLLNQTNTQDDGQLQNLANAFDIDHFLRFMVAEYLTADWDGYWMEQTNDGAYKDPTNNDTWYYLGQDYDATFGVNLDVPEGKDFASVSYTQFPQRYPNAVMINKLLENANIKTKFETYLKNTTQVLFNNYTLTNRVLAYHEFLLPDLAWDRSIVQKSPGINYGWTFDMVTQNLWQGVSGTNTASPGGAGQWGLLEWVVAKSQAVAKEFNIQIVDHPVLGGSSSAASSAAASTGASSTGSHPTSSMSGVEASGEQSAGVLNAPAGWTTAAGLALGLIGFLSL</sequence>
<dbReference type="Gene3D" id="2.60.40.10">
    <property type="entry name" value="Immunoglobulins"/>
    <property type="match status" value="1"/>
</dbReference>
<dbReference type="InterPro" id="IPR013783">
    <property type="entry name" value="Ig-like_fold"/>
</dbReference>